<organism evidence="1 2">
    <name type="scientific">Pleurodeles waltl</name>
    <name type="common">Iberian ribbed newt</name>
    <dbReference type="NCBI Taxonomy" id="8319"/>
    <lineage>
        <taxon>Eukaryota</taxon>
        <taxon>Metazoa</taxon>
        <taxon>Chordata</taxon>
        <taxon>Craniata</taxon>
        <taxon>Vertebrata</taxon>
        <taxon>Euteleostomi</taxon>
        <taxon>Amphibia</taxon>
        <taxon>Batrachia</taxon>
        <taxon>Caudata</taxon>
        <taxon>Salamandroidea</taxon>
        <taxon>Salamandridae</taxon>
        <taxon>Pleurodelinae</taxon>
        <taxon>Pleurodeles</taxon>
    </lineage>
</organism>
<evidence type="ECO:0000313" key="1">
    <source>
        <dbReference type="EMBL" id="KAJ1177102.1"/>
    </source>
</evidence>
<accession>A0AAV7TKH6</accession>
<comment type="caution">
    <text evidence="1">The sequence shown here is derived from an EMBL/GenBank/DDBJ whole genome shotgun (WGS) entry which is preliminary data.</text>
</comment>
<dbReference type="AlphaFoldDB" id="A0AAV7TKH6"/>
<sequence length="134" mass="14965">MSGVGRQGLNSTKFGQMDHWTVAVTWIQLLCSREYACHDECGPRGQVKQKFCACVNRGQIPLTQGRFLLGFQSKVKADIPKSMHQQETVEEAGRIRRYSVAGSLLATLLQFCMRPEAISSGFLAEVKERSAEEL</sequence>
<reference evidence="1" key="1">
    <citation type="journal article" date="2022" name="bioRxiv">
        <title>Sequencing and chromosome-scale assembly of the giantPleurodeles waltlgenome.</title>
        <authorList>
            <person name="Brown T."/>
            <person name="Elewa A."/>
            <person name="Iarovenko S."/>
            <person name="Subramanian E."/>
            <person name="Araus A.J."/>
            <person name="Petzold A."/>
            <person name="Susuki M."/>
            <person name="Suzuki K.-i.T."/>
            <person name="Hayashi T."/>
            <person name="Toyoda A."/>
            <person name="Oliveira C."/>
            <person name="Osipova E."/>
            <person name="Leigh N.D."/>
            <person name="Simon A."/>
            <person name="Yun M.H."/>
        </authorList>
    </citation>
    <scope>NUCLEOTIDE SEQUENCE</scope>
    <source>
        <strain evidence="1">20211129_DDA</strain>
        <tissue evidence="1">Liver</tissue>
    </source>
</reference>
<dbReference type="EMBL" id="JANPWB010000006">
    <property type="protein sequence ID" value="KAJ1177102.1"/>
    <property type="molecule type" value="Genomic_DNA"/>
</dbReference>
<gene>
    <name evidence="1" type="ORF">NDU88_002364</name>
</gene>
<protein>
    <submittedName>
        <fullName evidence="1">Uncharacterized protein</fullName>
    </submittedName>
</protein>
<evidence type="ECO:0000313" key="2">
    <source>
        <dbReference type="Proteomes" id="UP001066276"/>
    </source>
</evidence>
<name>A0AAV7TKH6_PLEWA</name>
<keyword evidence="2" id="KW-1185">Reference proteome</keyword>
<proteinExistence type="predicted"/>
<dbReference type="Proteomes" id="UP001066276">
    <property type="component" value="Chromosome 3_2"/>
</dbReference>